<dbReference type="EMBL" id="QGGU01000002">
    <property type="protein sequence ID" value="PWK53701.1"/>
    <property type="molecule type" value="Genomic_DNA"/>
</dbReference>
<evidence type="ECO:0000313" key="1">
    <source>
        <dbReference type="EMBL" id="PWK53701.1"/>
    </source>
</evidence>
<dbReference type="AlphaFoldDB" id="A0A316FYG1"/>
<reference evidence="1 2" key="1">
    <citation type="submission" date="2018-05" db="EMBL/GenBank/DDBJ databases">
        <title>Genomic Encyclopedia of Type Strains, Phase IV (KMG-IV): sequencing the most valuable type-strain genomes for metagenomic binning, comparative biology and taxonomic classification.</title>
        <authorList>
            <person name="Goeker M."/>
        </authorList>
    </citation>
    <scope>NUCLEOTIDE SEQUENCE [LARGE SCALE GENOMIC DNA]</scope>
    <source>
        <strain evidence="1 2">DSM 25350</strain>
    </source>
</reference>
<keyword evidence="2" id="KW-1185">Reference proteome</keyword>
<comment type="caution">
    <text evidence="1">The sequence shown here is derived from an EMBL/GenBank/DDBJ whole genome shotgun (WGS) entry which is preliminary data.</text>
</comment>
<evidence type="ECO:0008006" key="3">
    <source>
        <dbReference type="Google" id="ProtNLM"/>
    </source>
</evidence>
<dbReference type="PANTHER" id="PTHR42886">
    <property type="entry name" value="RE40534P-RELATED"/>
    <property type="match status" value="1"/>
</dbReference>
<name>A0A316FYG1_9GAMM</name>
<organism evidence="1 2">
    <name type="scientific">Pleionea mediterranea</name>
    <dbReference type="NCBI Taxonomy" id="523701"/>
    <lineage>
        <taxon>Bacteria</taxon>
        <taxon>Pseudomonadati</taxon>
        <taxon>Pseudomonadota</taxon>
        <taxon>Gammaproteobacteria</taxon>
        <taxon>Oceanospirillales</taxon>
        <taxon>Pleioneaceae</taxon>
        <taxon>Pleionea</taxon>
    </lineage>
</organism>
<protein>
    <recommendedName>
        <fullName evidence="3">Serine aminopeptidase S33 family</fullName>
    </recommendedName>
</protein>
<proteinExistence type="predicted"/>
<dbReference type="Gene3D" id="3.40.50.1820">
    <property type="entry name" value="alpha/beta hydrolase"/>
    <property type="match status" value="2"/>
</dbReference>
<dbReference type="RefSeq" id="WP_146196064.1">
    <property type="nucleotide sequence ID" value="NZ_QGGU01000002.1"/>
</dbReference>
<evidence type="ECO:0000313" key="2">
    <source>
        <dbReference type="Proteomes" id="UP000245790"/>
    </source>
</evidence>
<dbReference type="SUPFAM" id="SSF53474">
    <property type="entry name" value="alpha/beta-Hydrolases"/>
    <property type="match status" value="2"/>
</dbReference>
<dbReference type="InterPro" id="IPR029058">
    <property type="entry name" value="AB_hydrolase_fold"/>
</dbReference>
<dbReference type="OrthoDB" id="249225at2"/>
<dbReference type="Proteomes" id="UP000245790">
    <property type="component" value="Unassembled WGS sequence"/>
</dbReference>
<dbReference type="PANTHER" id="PTHR42886:SF29">
    <property type="entry name" value="PUMMELIG, ISOFORM A"/>
    <property type="match status" value="1"/>
</dbReference>
<gene>
    <name evidence="1" type="ORF">C8D97_10289</name>
</gene>
<accession>A0A316FYG1</accession>
<sequence length="603" mass="68450">MTDHKEMNVNRHAVYFGTDDQPMLGWLHLPPTGIVSSKAIILCQPLALDYMSAYRSMRYLADYFATAGFLCMRFDYYGTGDSGGFTEQDKTIEFAEYSVEEAIKWLDLSYGFKSFSLVGFRFGASIAAKVSEHTKLEQLVLWSPIDNGKRYLREIKALQATSQVSSSFHQLEAAGMVYWDNTQKQLADIDFTNLKPLAKKIVVIPRDDSKRIPKFYEHWQQEKLSVELLPLSGSVDMLKLAEDTRVPHNSFDTLVNHLNVDDTNKLDLNKLIDNKSKLSSQIKVNYKRYTDEQLKDVSDITEKIVVSDQSGVFGILTERDNKGLRRPCIILLNSGAIHRVGSNRLHVLLARQLADKGFSSLRMDIPGLGDTITNNPELENKEHLPSIQVYIYEMIEQLKSKGYHSFILAGLSSGAFYAYNAMLHNKDDSIIDSLIINPEQFYVNQNENNNANLAAQEGGWLYYIEQLKSPKKWKKLISGNVNFKYIGSIVLGKSRAITKKITNKFKSIETTSATSIKNALDHDLQYLANNNRQVTFLLSEQDPANEIIKLLGGSSLSRLEKSGYIKRIRIAGADHTFSKYIPMTRMISMVTDYICNTYTNEEY</sequence>